<evidence type="ECO:0000256" key="5">
    <source>
        <dbReference type="ARBA" id="ARBA00023172"/>
    </source>
</evidence>
<gene>
    <name evidence="8" type="ORF">H0B56_14380</name>
</gene>
<keyword evidence="5 6" id="KW-0233">DNA recombination</keyword>
<evidence type="ECO:0000256" key="3">
    <source>
        <dbReference type="ARBA" id="ARBA00022578"/>
    </source>
</evidence>
<keyword evidence="9" id="KW-1185">Reference proteome</keyword>
<dbReference type="EMBL" id="JACCKD010000005">
    <property type="protein sequence ID" value="MBA0126734.1"/>
    <property type="molecule type" value="Genomic_DNA"/>
</dbReference>
<dbReference type="PANTHER" id="PTHR33217">
    <property type="entry name" value="TRANSPOSASE FOR INSERTION SEQUENCE ELEMENT IS1081"/>
    <property type="match status" value="1"/>
</dbReference>
<dbReference type="PROSITE" id="PS01007">
    <property type="entry name" value="TRANSPOSASE_MUTATOR"/>
    <property type="match status" value="1"/>
</dbReference>
<proteinExistence type="inferred from homology"/>
<keyword evidence="4 6" id="KW-0238">DNA-binding</keyword>
<feature type="compositionally biased region" description="Polar residues" evidence="7">
    <location>
        <begin position="66"/>
        <end position="83"/>
    </location>
</feature>
<keyword evidence="6" id="KW-0814">Transposable element</keyword>
<dbReference type="Pfam" id="PF00872">
    <property type="entry name" value="Transposase_mut"/>
    <property type="match status" value="1"/>
</dbReference>
<evidence type="ECO:0000313" key="9">
    <source>
        <dbReference type="Proteomes" id="UP000582974"/>
    </source>
</evidence>
<sequence length="416" mass="46300">MTDENTSGEGLDVQLAQELVERARQEGVSLVGPDGLLAGVTRTVLQTALDAEMTEHLGYAKGDLVTDTSGNHRNGTSPKTVQTEVGPVPLEVPRDRQGSFEPQIVPKHSRRVEGFDDAIISLYAKGLTTGEIQAHLAEIYSTEVSKDLISRVTDQVVDELNTWQHRPLDRVYPVVLIDAIHVKIREGQVTNRPIYVVVGINCDGERDVLGLWAGTGGEGAKHWMNVLTELRNRGVADVLICCCDGLKGLPEAIAEVWPLATVQECVVHLVRSSLRYASKKHWGPITKALRTVYTAPTLEAAEARFAEFEQAWGGTYPAIIRLWRSSWEQFTPFLTFPPEIRKIIYTTNAVESLNARFRQAARRRGHFPNEQAALKVLYLVIRSPQRNRTNVTGRTPGWKAVLNTLTMFYGDRITLT</sequence>
<dbReference type="InterPro" id="IPR001207">
    <property type="entry name" value="Transposase_mutator"/>
</dbReference>
<protein>
    <recommendedName>
        <fullName evidence="6">Mutator family transposase</fullName>
    </recommendedName>
</protein>
<evidence type="ECO:0000256" key="7">
    <source>
        <dbReference type="SAM" id="MobiDB-lite"/>
    </source>
</evidence>
<feature type="region of interest" description="Disordered" evidence="7">
    <location>
        <begin position="64"/>
        <end position="83"/>
    </location>
</feature>
<dbReference type="PANTHER" id="PTHR33217:SF8">
    <property type="entry name" value="MUTATOR FAMILY TRANSPOSASE"/>
    <property type="match status" value="1"/>
</dbReference>
<name>A0A838ABW2_9PSEU</name>
<comment type="similarity">
    <text evidence="2 6">Belongs to the transposase mutator family.</text>
</comment>
<evidence type="ECO:0000313" key="8">
    <source>
        <dbReference type="EMBL" id="MBA0126734.1"/>
    </source>
</evidence>
<organism evidence="8 9">
    <name type="scientific">Haloechinothrix aidingensis</name>
    <dbReference type="NCBI Taxonomy" id="2752311"/>
    <lineage>
        <taxon>Bacteria</taxon>
        <taxon>Bacillati</taxon>
        <taxon>Actinomycetota</taxon>
        <taxon>Actinomycetes</taxon>
        <taxon>Pseudonocardiales</taxon>
        <taxon>Pseudonocardiaceae</taxon>
        <taxon>Haloechinothrix</taxon>
    </lineage>
</organism>
<evidence type="ECO:0000256" key="1">
    <source>
        <dbReference type="ARBA" id="ARBA00002190"/>
    </source>
</evidence>
<dbReference type="AlphaFoldDB" id="A0A838ABW2"/>
<keyword evidence="3 6" id="KW-0815">Transposition</keyword>
<dbReference type="RefSeq" id="WP_180893862.1">
    <property type="nucleotide sequence ID" value="NZ_JACCKD010000005.1"/>
</dbReference>
<dbReference type="Proteomes" id="UP000582974">
    <property type="component" value="Unassembled WGS sequence"/>
</dbReference>
<dbReference type="NCBIfam" id="NF033543">
    <property type="entry name" value="transpos_IS256"/>
    <property type="match status" value="1"/>
</dbReference>
<dbReference type="GO" id="GO:0003677">
    <property type="term" value="F:DNA binding"/>
    <property type="evidence" value="ECO:0007669"/>
    <property type="project" value="UniProtKB-UniRule"/>
</dbReference>
<comment type="caution">
    <text evidence="8">The sequence shown here is derived from an EMBL/GenBank/DDBJ whole genome shotgun (WGS) entry which is preliminary data.</text>
</comment>
<dbReference type="GO" id="GO:0004803">
    <property type="term" value="F:transposase activity"/>
    <property type="evidence" value="ECO:0007669"/>
    <property type="project" value="UniProtKB-UniRule"/>
</dbReference>
<comment type="function">
    <text evidence="1 6">Required for the transposition of the insertion element.</text>
</comment>
<accession>A0A838ABW2</accession>
<reference evidence="8 9" key="1">
    <citation type="submission" date="2020-07" db="EMBL/GenBank/DDBJ databases">
        <title>Genome of Haloechinothrix sp.</title>
        <authorList>
            <person name="Tang S.-K."/>
            <person name="Yang L."/>
            <person name="Zhu W.-Y."/>
        </authorList>
    </citation>
    <scope>NUCLEOTIDE SEQUENCE [LARGE SCALE GENOMIC DNA]</scope>
    <source>
        <strain evidence="8 9">YIM 98757</strain>
    </source>
</reference>
<dbReference type="GO" id="GO:0006313">
    <property type="term" value="P:DNA transposition"/>
    <property type="evidence" value="ECO:0007669"/>
    <property type="project" value="UniProtKB-UniRule"/>
</dbReference>
<evidence type="ECO:0000256" key="2">
    <source>
        <dbReference type="ARBA" id="ARBA00010961"/>
    </source>
</evidence>
<evidence type="ECO:0000256" key="4">
    <source>
        <dbReference type="ARBA" id="ARBA00023125"/>
    </source>
</evidence>
<evidence type="ECO:0000256" key="6">
    <source>
        <dbReference type="RuleBase" id="RU365089"/>
    </source>
</evidence>